<sequence length="376" mass="41833">MERRTMVPISLGTRRRPSSALTDPLYDNCLSHSESSSNPGASRALPIPIPIPLPLRPPQTQRLPATVPTLGGGGEGGCGPSGPASGAWTMGRKGWSGPPGDQDAVSCSSTHESILSIYDNLELPKSPTEDSIDDADCGEFESVGVFEHDRKDYVARTENRFVYTCESQEDRSQGTSTKLQKRNSEKPDPFPFTAAESRLEVLEIPQPFPNIQPQTEPLIGDIGEEFLLQGARDLHTTFPLNLSYPSPIPATVLLSSTQPVVHIAQQSGQPSNTMTVLLTSIKQQIAQQREEYETQIRRLEQRNEALEVEVLGLRANLEQQRRWYRAVEMRLCEVERARTEADRRNAELQSQMEQFFDAFGELTNEAKKTERIVQGF</sequence>
<dbReference type="EMBL" id="JBHFQA010000024">
    <property type="protein sequence ID" value="KAL2077253.1"/>
    <property type="molecule type" value="Genomic_DNA"/>
</dbReference>
<feature type="region of interest" description="Disordered" evidence="2">
    <location>
        <begin position="1"/>
        <end position="45"/>
    </location>
</feature>
<evidence type="ECO:0000256" key="1">
    <source>
        <dbReference type="SAM" id="Coils"/>
    </source>
</evidence>
<comment type="caution">
    <text evidence="3">The sequence shown here is derived from an EMBL/GenBank/DDBJ whole genome shotgun (WGS) entry which is preliminary data.</text>
</comment>
<protein>
    <submittedName>
        <fullName evidence="3">Uncharacterized protein</fullName>
    </submittedName>
</protein>
<evidence type="ECO:0000313" key="4">
    <source>
        <dbReference type="Proteomes" id="UP001591681"/>
    </source>
</evidence>
<feature type="coiled-coil region" evidence="1">
    <location>
        <begin position="278"/>
        <end position="354"/>
    </location>
</feature>
<feature type="compositionally biased region" description="Polar residues" evidence="2">
    <location>
        <begin position="30"/>
        <end position="40"/>
    </location>
</feature>
<dbReference type="Proteomes" id="UP001591681">
    <property type="component" value="Unassembled WGS sequence"/>
</dbReference>
<keyword evidence="1" id="KW-0175">Coiled coil</keyword>
<dbReference type="AlphaFoldDB" id="A0ABD1IUL7"/>
<organism evidence="3 4">
    <name type="scientific">Coilia grayii</name>
    <name type="common">Gray's grenadier anchovy</name>
    <dbReference type="NCBI Taxonomy" id="363190"/>
    <lineage>
        <taxon>Eukaryota</taxon>
        <taxon>Metazoa</taxon>
        <taxon>Chordata</taxon>
        <taxon>Craniata</taxon>
        <taxon>Vertebrata</taxon>
        <taxon>Euteleostomi</taxon>
        <taxon>Actinopterygii</taxon>
        <taxon>Neopterygii</taxon>
        <taxon>Teleostei</taxon>
        <taxon>Clupei</taxon>
        <taxon>Clupeiformes</taxon>
        <taxon>Clupeoidei</taxon>
        <taxon>Engraulidae</taxon>
        <taxon>Coilinae</taxon>
        <taxon>Coilia</taxon>
    </lineage>
</organism>
<accession>A0ABD1IUL7</accession>
<evidence type="ECO:0000313" key="3">
    <source>
        <dbReference type="EMBL" id="KAL2077253.1"/>
    </source>
</evidence>
<name>A0ABD1IUL7_9TELE</name>
<gene>
    <name evidence="3" type="ORF">ACEWY4_026757</name>
</gene>
<reference evidence="3 4" key="1">
    <citation type="submission" date="2024-09" db="EMBL/GenBank/DDBJ databases">
        <title>A chromosome-level genome assembly of Gray's grenadier anchovy, Coilia grayii.</title>
        <authorList>
            <person name="Fu Z."/>
        </authorList>
    </citation>
    <scope>NUCLEOTIDE SEQUENCE [LARGE SCALE GENOMIC DNA]</scope>
    <source>
        <strain evidence="3">G4</strain>
        <tissue evidence="3">Muscle</tissue>
    </source>
</reference>
<feature type="region of interest" description="Disordered" evidence="2">
    <location>
        <begin position="166"/>
        <end position="191"/>
    </location>
</feature>
<evidence type="ECO:0000256" key="2">
    <source>
        <dbReference type="SAM" id="MobiDB-lite"/>
    </source>
</evidence>
<proteinExistence type="predicted"/>
<keyword evidence="4" id="KW-1185">Reference proteome</keyword>